<keyword evidence="4" id="KW-0675">Receptor</keyword>
<comment type="caution">
    <text evidence="4">The sequence shown here is derived from an EMBL/GenBank/DDBJ whole genome shotgun (WGS) entry which is preliminary data.</text>
</comment>
<gene>
    <name evidence="4" type="ORF">SEMRO_339_G121000.1</name>
</gene>
<keyword evidence="3" id="KW-1133">Transmembrane helix</keyword>
<dbReference type="SUPFAM" id="SSF52058">
    <property type="entry name" value="L domain-like"/>
    <property type="match status" value="1"/>
</dbReference>
<dbReference type="InterPro" id="IPR051848">
    <property type="entry name" value="PGIP"/>
</dbReference>
<dbReference type="PANTHER" id="PTHR48059:SF30">
    <property type="entry name" value="OS06G0587000 PROTEIN"/>
    <property type="match status" value="1"/>
</dbReference>
<dbReference type="Pfam" id="PF13516">
    <property type="entry name" value="LRR_6"/>
    <property type="match status" value="1"/>
</dbReference>
<keyword evidence="5" id="KW-1185">Reference proteome</keyword>
<dbReference type="InterPro" id="IPR032675">
    <property type="entry name" value="LRR_dom_sf"/>
</dbReference>
<dbReference type="GO" id="GO:0016301">
    <property type="term" value="F:kinase activity"/>
    <property type="evidence" value="ECO:0007669"/>
    <property type="project" value="UniProtKB-KW"/>
</dbReference>
<evidence type="ECO:0000313" key="4">
    <source>
        <dbReference type="EMBL" id="CAB9508239.1"/>
    </source>
</evidence>
<evidence type="ECO:0000313" key="5">
    <source>
        <dbReference type="Proteomes" id="UP001153069"/>
    </source>
</evidence>
<keyword evidence="3" id="KW-0472">Membrane</keyword>
<protein>
    <submittedName>
        <fullName evidence="4">LRR receptor-like serine threonine-protein kinase</fullName>
    </submittedName>
</protein>
<dbReference type="Proteomes" id="UP001153069">
    <property type="component" value="Unassembled WGS sequence"/>
</dbReference>
<evidence type="ECO:0000256" key="3">
    <source>
        <dbReference type="SAM" id="Phobius"/>
    </source>
</evidence>
<dbReference type="EMBL" id="CAICTM010000338">
    <property type="protein sequence ID" value="CAB9508239.1"/>
    <property type="molecule type" value="Genomic_DNA"/>
</dbReference>
<reference evidence="4" key="1">
    <citation type="submission" date="2020-06" db="EMBL/GenBank/DDBJ databases">
        <authorList>
            <consortium name="Plant Systems Biology data submission"/>
        </authorList>
    </citation>
    <scope>NUCLEOTIDE SEQUENCE</scope>
    <source>
        <strain evidence="4">D6</strain>
    </source>
</reference>
<keyword evidence="3" id="KW-0812">Transmembrane</keyword>
<feature type="region of interest" description="Disordered" evidence="2">
    <location>
        <begin position="138"/>
        <end position="190"/>
    </location>
</feature>
<evidence type="ECO:0000256" key="2">
    <source>
        <dbReference type="SAM" id="MobiDB-lite"/>
    </source>
</evidence>
<organism evidence="4 5">
    <name type="scientific">Seminavis robusta</name>
    <dbReference type="NCBI Taxonomy" id="568900"/>
    <lineage>
        <taxon>Eukaryota</taxon>
        <taxon>Sar</taxon>
        <taxon>Stramenopiles</taxon>
        <taxon>Ochrophyta</taxon>
        <taxon>Bacillariophyta</taxon>
        <taxon>Bacillariophyceae</taxon>
        <taxon>Bacillariophycidae</taxon>
        <taxon>Naviculales</taxon>
        <taxon>Naviculaceae</taxon>
        <taxon>Seminavis</taxon>
    </lineage>
</organism>
<feature type="compositionally biased region" description="Pro residues" evidence="2">
    <location>
        <begin position="148"/>
        <end position="161"/>
    </location>
</feature>
<name>A0A9N8DTF8_9STRA</name>
<dbReference type="InterPro" id="IPR001611">
    <property type="entry name" value="Leu-rich_rpt"/>
</dbReference>
<sequence>MDTGVNRNSFSTKSSLVVGSGYRPSYRWSDSAGLAGLGMQDDVLDASINFGDEISFSQRETLDKGSGHKSMVDIFLAPESERGGAENIFGASVVGMQVTEKGAKLSKLLAALCVIVVVLIIFITVPIDGFLWGSNSQEVSGSGSVPAPATPAPVTPAPTPSPTSTEPPATPKEEETPKETTTTTTSRQVPANRHQAIHAYILEKKVTVNTEAFDVQLSPHSQALEWLASEDTAELDIPEYPDNTHNVGTPDQQGIQLLQRYALACFFFTIEEAFVGRRRLGGDANANPTEEESNNRMQFDSTWTTGAASVCQWYGVTCNGQKHVTSLDLSHSLLVGRLVPEIVSQFALPAMTSLDLSYNQIGGQLPSYDDLPQANTVLEHVNLRQNHLESTVENLPHQLEALTFLDLTANKFFGTLPDDEDWALLDKLVTLKMAGNNLHGPLPPGMGALSNVEWFQLDGNALTGTIPTQWSTMTSLHTLKLAHNQIQGNLPGFLADLPLVHVSLQDNRIDGQVPSSFASLTTLEDMHLQMNHLAGAMPSQVCDLMENGSLEKLTADCKAPKVECSCCTVCY</sequence>
<feature type="transmembrane region" description="Helical" evidence="3">
    <location>
        <begin position="108"/>
        <end position="132"/>
    </location>
</feature>
<dbReference type="Gene3D" id="3.80.10.10">
    <property type="entry name" value="Ribonuclease Inhibitor"/>
    <property type="match status" value="1"/>
</dbReference>
<keyword evidence="4" id="KW-0808">Transferase</keyword>
<accession>A0A9N8DTF8</accession>
<dbReference type="AlphaFoldDB" id="A0A9N8DTF8"/>
<dbReference type="OrthoDB" id="1939111at2759"/>
<comment type="subcellular location">
    <subcellularLocation>
        <location evidence="1">Cell envelope</location>
    </subcellularLocation>
</comment>
<keyword evidence="4" id="KW-0418">Kinase</keyword>
<proteinExistence type="predicted"/>
<dbReference type="PANTHER" id="PTHR48059">
    <property type="entry name" value="POLYGALACTURONASE INHIBITOR 1"/>
    <property type="match status" value="1"/>
</dbReference>
<evidence type="ECO:0000256" key="1">
    <source>
        <dbReference type="ARBA" id="ARBA00004196"/>
    </source>
</evidence>